<comment type="caution">
    <text evidence="1">The sequence shown here is derived from an EMBL/GenBank/DDBJ whole genome shotgun (WGS) entry which is preliminary data.</text>
</comment>
<dbReference type="CDD" id="cd13568">
    <property type="entry name" value="PBP2_TAXI_TRAP_like_3"/>
    <property type="match status" value="1"/>
</dbReference>
<dbReference type="EMBL" id="BSPQ01000019">
    <property type="protein sequence ID" value="GLS92167.1"/>
    <property type="molecule type" value="Genomic_DNA"/>
</dbReference>
<evidence type="ECO:0000313" key="2">
    <source>
        <dbReference type="Proteomes" id="UP001157353"/>
    </source>
</evidence>
<evidence type="ECO:0000313" key="1">
    <source>
        <dbReference type="EMBL" id="GLS92167.1"/>
    </source>
</evidence>
<protein>
    <submittedName>
        <fullName evidence="1">C4-dicarboxylate ABC transporter substrate-binding protein</fullName>
    </submittedName>
</protein>
<organism evidence="1 2">
    <name type="scientific">Psychromonas marina</name>
    <dbReference type="NCBI Taxonomy" id="88364"/>
    <lineage>
        <taxon>Bacteria</taxon>
        <taxon>Pseudomonadati</taxon>
        <taxon>Pseudomonadota</taxon>
        <taxon>Gammaproteobacteria</taxon>
        <taxon>Alteromonadales</taxon>
        <taxon>Psychromonadaceae</taxon>
        <taxon>Psychromonas</taxon>
    </lineage>
</organism>
<dbReference type="Gene3D" id="3.40.190.10">
    <property type="entry name" value="Periplasmic binding protein-like II"/>
    <property type="match status" value="2"/>
</dbReference>
<reference evidence="2" key="1">
    <citation type="journal article" date="2019" name="Int. J. Syst. Evol. Microbiol.">
        <title>The Global Catalogue of Microorganisms (GCM) 10K type strain sequencing project: providing services to taxonomists for standard genome sequencing and annotation.</title>
        <authorList>
            <consortium name="The Broad Institute Genomics Platform"/>
            <consortium name="The Broad Institute Genome Sequencing Center for Infectious Disease"/>
            <person name="Wu L."/>
            <person name="Ma J."/>
        </authorList>
    </citation>
    <scope>NUCLEOTIDE SEQUENCE [LARGE SCALE GENOMIC DNA]</scope>
    <source>
        <strain evidence="2">NBRC 103166</strain>
    </source>
</reference>
<dbReference type="PANTHER" id="PTHR42941">
    <property type="entry name" value="SLL1037 PROTEIN"/>
    <property type="match status" value="1"/>
</dbReference>
<dbReference type="Proteomes" id="UP001157353">
    <property type="component" value="Unassembled WGS sequence"/>
</dbReference>
<dbReference type="SUPFAM" id="SSF53850">
    <property type="entry name" value="Periplasmic binding protein-like II"/>
    <property type="match status" value="1"/>
</dbReference>
<keyword evidence="2" id="KW-1185">Reference proteome</keyword>
<dbReference type="PANTHER" id="PTHR42941:SF1">
    <property type="entry name" value="SLL1037 PROTEIN"/>
    <property type="match status" value="1"/>
</dbReference>
<dbReference type="NCBIfam" id="TIGR02122">
    <property type="entry name" value="TRAP_TAXI"/>
    <property type="match status" value="1"/>
</dbReference>
<gene>
    <name evidence="1" type="ORF">GCM10007916_32370</name>
</gene>
<name>A0ABQ6E3Y3_9GAMM</name>
<proteinExistence type="predicted"/>
<accession>A0ABQ6E3Y3</accession>
<dbReference type="InterPro" id="IPR011852">
    <property type="entry name" value="TRAP_TAXI"/>
</dbReference>
<dbReference type="Pfam" id="PF16868">
    <property type="entry name" value="NMT1_3"/>
    <property type="match status" value="1"/>
</dbReference>
<sequence length="307" mass="34048">MQAKEQYLTIGTGGITGVYYPMGGAICHLANQLTTGDYHCEIRSTLGSIYNLEGVRSGELTLGISQSDWQYHAYQGSSRYQAVGDFPELRSLFSVHAESFTVLARADSDIDHFDDLKGKRVNFGTARSGQRATMEVLLNLYQWQEKDFQEVLALNPSEQAKALCNDKVDAIIYVVGHPNPSIKEASGACQTKLVNVFSHNIDKLIAETSYYRRSVIPGGMYLGSPMDTETFGVSAVITTTLNLPEEVAYQLVKSVFENHDEFVQLHPAFELLTKQSMIFNAMSAPLHEGAIRYYKEVGLLPIAVNNE</sequence>